<comment type="caution">
    <text evidence="2">The sequence shown here is derived from an EMBL/GenBank/DDBJ whole genome shotgun (WGS) entry which is preliminary data.</text>
</comment>
<keyword evidence="3" id="KW-1185">Reference proteome</keyword>
<feature type="compositionally biased region" description="Basic and acidic residues" evidence="1">
    <location>
        <begin position="55"/>
        <end position="65"/>
    </location>
</feature>
<reference evidence="2" key="1">
    <citation type="journal article" date="2014" name="Nucleic Acids Res.">
        <title>The evolutionary dynamics of variant antigen genes in Babesia reveal a history of genomic innovation underlying host-parasite interaction.</title>
        <authorList>
            <person name="Jackson A.P."/>
            <person name="Otto T.D."/>
            <person name="Darby A."/>
            <person name="Ramaprasad A."/>
            <person name="Xia D."/>
            <person name="Echaide I.E."/>
            <person name="Farber M."/>
            <person name="Gahlot S."/>
            <person name="Gamble J."/>
            <person name="Gupta D."/>
            <person name="Gupta Y."/>
            <person name="Jackson L."/>
            <person name="Malandrin L."/>
            <person name="Malas T.B."/>
            <person name="Moussa E."/>
            <person name="Nair M."/>
            <person name="Reid A.J."/>
            <person name="Sanders M."/>
            <person name="Sharma J."/>
            <person name="Tracey A."/>
            <person name="Quail M.A."/>
            <person name="Weir W."/>
            <person name="Wastling J.M."/>
            <person name="Hall N."/>
            <person name="Willadsen P."/>
            <person name="Lingelbach K."/>
            <person name="Shiels B."/>
            <person name="Tait A."/>
            <person name="Berriman M."/>
            <person name="Allred D.R."/>
            <person name="Pain A."/>
        </authorList>
    </citation>
    <scope>NUCLEOTIDE SEQUENCE</scope>
    <source>
        <strain evidence="2">1802A</strain>
    </source>
</reference>
<feature type="compositionally biased region" description="Basic and acidic residues" evidence="1">
    <location>
        <begin position="237"/>
        <end position="249"/>
    </location>
</feature>
<evidence type="ECO:0000313" key="3">
    <source>
        <dbReference type="Proteomes" id="UP001195914"/>
    </source>
</evidence>
<dbReference type="Proteomes" id="UP001195914">
    <property type="component" value="Unassembled WGS sequence"/>
</dbReference>
<feature type="region of interest" description="Disordered" evidence="1">
    <location>
        <begin position="55"/>
        <end position="257"/>
    </location>
</feature>
<evidence type="ECO:0000256" key="1">
    <source>
        <dbReference type="SAM" id="MobiDB-lite"/>
    </source>
</evidence>
<reference evidence="2" key="2">
    <citation type="submission" date="2021-05" db="EMBL/GenBank/DDBJ databases">
        <authorList>
            <person name="Pain A."/>
        </authorList>
    </citation>
    <scope>NUCLEOTIDE SEQUENCE</scope>
    <source>
        <strain evidence="2">1802A</strain>
    </source>
</reference>
<proteinExistence type="predicted"/>
<evidence type="ECO:0000313" key="2">
    <source>
        <dbReference type="EMBL" id="KAK1934349.1"/>
    </source>
</evidence>
<sequence length="280" mass="31507">MMALRLRLIPCSKSLVGDFAYTQKSYWTDNRKAEPHQLVFKQFYEHKSECDFDSGKKKVSARVDELEYSDDEEIDDIDQSDDDVSGVDAQVPSDYDGTDVSDIDSLGDGTSSDEIDSIDESDFEDEQFSDTYEESSGEESASDVSLPHDEVAPKPRARKRDAALPHVEAVDRRPKVTSERGRDKRHVSDDSTKPSKRGTKESPSPQKSNRSKSKQLSKVVADLPDKLDSKRKRRKTIKEDRPEVEDPGREKRKKVSMLIQKATKGSFADISGIDGIDELL</sequence>
<gene>
    <name evidence="2" type="ORF">X943_001105</name>
</gene>
<name>A0AAD9G9N8_BABDI</name>
<feature type="compositionally biased region" description="Acidic residues" evidence="1">
    <location>
        <begin position="111"/>
        <end position="141"/>
    </location>
</feature>
<dbReference type="AlphaFoldDB" id="A0AAD9G9N8"/>
<organism evidence="2 3">
    <name type="scientific">Babesia divergens</name>
    <dbReference type="NCBI Taxonomy" id="32595"/>
    <lineage>
        <taxon>Eukaryota</taxon>
        <taxon>Sar</taxon>
        <taxon>Alveolata</taxon>
        <taxon>Apicomplexa</taxon>
        <taxon>Aconoidasida</taxon>
        <taxon>Piroplasmida</taxon>
        <taxon>Babesiidae</taxon>
        <taxon>Babesia</taxon>
    </lineage>
</organism>
<feature type="compositionally biased region" description="Acidic residues" evidence="1">
    <location>
        <begin position="66"/>
        <end position="85"/>
    </location>
</feature>
<dbReference type="EMBL" id="JAHBMH010000063">
    <property type="protein sequence ID" value="KAK1934349.1"/>
    <property type="molecule type" value="Genomic_DNA"/>
</dbReference>
<protein>
    <submittedName>
        <fullName evidence="2">Uncharacterized protein</fullName>
    </submittedName>
</protein>
<accession>A0AAD9G9N8</accession>
<feature type="compositionally biased region" description="Basic and acidic residues" evidence="1">
    <location>
        <begin position="160"/>
        <end position="193"/>
    </location>
</feature>